<protein>
    <submittedName>
        <fullName evidence="3">DUF945 family protein</fullName>
    </submittedName>
</protein>
<dbReference type="EMBL" id="WKJK01000025">
    <property type="protein sequence ID" value="MRW94314.1"/>
    <property type="molecule type" value="Genomic_DNA"/>
</dbReference>
<dbReference type="RefSeq" id="WP_154383191.1">
    <property type="nucleotide sequence ID" value="NZ_WKJK01000025.1"/>
</dbReference>
<dbReference type="AlphaFoldDB" id="A0A6I2LBY1"/>
<dbReference type="Proteomes" id="UP000433309">
    <property type="component" value="Unassembled WGS sequence"/>
</dbReference>
<gene>
    <name evidence="3" type="ORF">GJ699_30495</name>
</gene>
<organism evidence="3 4">
    <name type="scientific">Duganella guangzhouensis</name>
    <dbReference type="NCBI Taxonomy" id="2666084"/>
    <lineage>
        <taxon>Bacteria</taxon>
        <taxon>Pseudomonadati</taxon>
        <taxon>Pseudomonadota</taxon>
        <taxon>Betaproteobacteria</taxon>
        <taxon>Burkholderiales</taxon>
        <taxon>Oxalobacteraceae</taxon>
        <taxon>Telluria group</taxon>
        <taxon>Duganella</taxon>
    </lineage>
</organism>
<evidence type="ECO:0000256" key="2">
    <source>
        <dbReference type="SAM" id="SignalP"/>
    </source>
</evidence>
<proteinExistence type="predicted"/>
<name>A0A6I2LBY1_9BURK</name>
<feature type="chain" id="PRO_5026177423" evidence="2">
    <location>
        <begin position="21"/>
        <end position="624"/>
    </location>
</feature>
<feature type="signal peptide" evidence="2">
    <location>
        <begin position="1"/>
        <end position="20"/>
    </location>
</feature>
<keyword evidence="2" id="KW-0732">Signal</keyword>
<dbReference type="Pfam" id="PF06097">
    <property type="entry name" value="DUF945"/>
    <property type="match status" value="2"/>
</dbReference>
<reference evidence="3 4" key="1">
    <citation type="submission" date="2019-11" db="EMBL/GenBank/DDBJ databases">
        <title>Novel species isolated from a subtropical stream in China.</title>
        <authorList>
            <person name="Lu H."/>
        </authorList>
    </citation>
    <scope>NUCLEOTIDE SEQUENCE [LARGE SCALE GENOMIC DNA]</scope>
    <source>
        <strain evidence="3 4">FT80W</strain>
    </source>
</reference>
<evidence type="ECO:0000256" key="1">
    <source>
        <dbReference type="SAM" id="MobiDB-lite"/>
    </source>
</evidence>
<evidence type="ECO:0000313" key="4">
    <source>
        <dbReference type="Proteomes" id="UP000433309"/>
    </source>
</evidence>
<comment type="caution">
    <text evidence="3">The sequence shown here is derived from an EMBL/GenBank/DDBJ whole genome shotgun (WGS) entry which is preliminary data.</text>
</comment>
<keyword evidence="4" id="KW-1185">Reference proteome</keyword>
<dbReference type="InterPro" id="IPR010352">
    <property type="entry name" value="DUF945"/>
</dbReference>
<feature type="region of interest" description="Disordered" evidence="1">
    <location>
        <begin position="388"/>
        <end position="408"/>
    </location>
</feature>
<accession>A0A6I2LBY1</accession>
<sequence>MKTSILAAIAVTCFSCGALAASFPLNGAPPEVTIAFDALQAELNRRLEPGKGKPVRLDLPSATPPTAAEKAAFRAVFGTEQPLTIQRAGPAGKVTKYTFTLPAADYKLDDDQASWSALPVQVSVDDTGAISSGKWPKVEFHGLDHNLVFRDIALTARQERGSTLGYRLFQFGEVKYDNLTPAGSLNLKDFSFRETYAPPKNKPEQQHEISIKHATIASEIQVDDVHLAFRQRGMKLDDFEADKPGISSLLQMLAQPGANVELLDLSASFGGGKLRASGTASLPGATAADLLSEADMLKKLEVKLKAEMSTSTLRHIALLFARKNGKDKDQQAVEKEAQDIYSYALGKLLSDGYATLEKDKLMSSIEIKQGMLYIHDNPTPLPLEKLKEMMSEQSSQPTAPDEEDHSPPQAVLWRDRSLEQLQLFAANNQDKALRELCIRSVQSKDAEAAERWCAKAEMKVPDKIDDDLLEDPPAIKDNTLQLSLEGGYYNTSYYRFDPHKIRRLKLKLDNPQRHDKWAPFMKLCVQAETPSDAACLTFVQRGDKQITAYSQLAAADGQPRGAEHPLERKFKVGESIDVEIYVDDQQVHFWLGDDDGEGREEPVLFPAGLLSLTCSTADCSFKFE</sequence>
<evidence type="ECO:0000313" key="3">
    <source>
        <dbReference type="EMBL" id="MRW94314.1"/>
    </source>
</evidence>